<organism evidence="2 3">
    <name type="scientific">Nocardioides marmoribigeumensis</name>
    <dbReference type="NCBI Taxonomy" id="433649"/>
    <lineage>
        <taxon>Bacteria</taxon>
        <taxon>Bacillati</taxon>
        <taxon>Actinomycetota</taxon>
        <taxon>Actinomycetes</taxon>
        <taxon>Propionibacteriales</taxon>
        <taxon>Nocardioidaceae</taxon>
        <taxon>Nocardioides</taxon>
    </lineage>
</organism>
<dbReference type="EMBL" id="JAVDYG010000001">
    <property type="protein sequence ID" value="MDR7360605.1"/>
    <property type="molecule type" value="Genomic_DNA"/>
</dbReference>
<gene>
    <name evidence="2" type="ORF">J2S63_000158</name>
</gene>
<evidence type="ECO:0000256" key="1">
    <source>
        <dbReference type="SAM" id="Phobius"/>
    </source>
</evidence>
<feature type="transmembrane region" description="Helical" evidence="1">
    <location>
        <begin position="12"/>
        <end position="37"/>
    </location>
</feature>
<feature type="transmembrane region" description="Helical" evidence="1">
    <location>
        <begin position="153"/>
        <end position="183"/>
    </location>
</feature>
<name>A0ABU2BPQ9_9ACTN</name>
<feature type="transmembrane region" description="Helical" evidence="1">
    <location>
        <begin position="111"/>
        <end position="132"/>
    </location>
</feature>
<keyword evidence="1" id="KW-1133">Transmembrane helix</keyword>
<evidence type="ECO:0000313" key="2">
    <source>
        <dbReference type="EMBL" id="MDR7360605.1"/>
    </source>
</evidence>
<proteinExistence type="predicted"/>
<dbReference type="RefSeq" id="WP_310297312.1">
    <property type="nucleotide sequence ID" value="NZ_BAAAPS010000011.1"/>
</dbReference>
<comment type="caution">
    <text evidence="2">The sequence shown here is derived from an EMBL/GenBank/DDBJ whole genome shotgun (WGS) entry which is preliminary data.</text>
</comment>
<sequence length="323" mass="33782">MNLVGVEARRFWARRAVAVVLLLTTVLVGLLVASTVWSSRPATSAETRDAQVQVEQAGDSWKLEVARCEKDPTSYLGSGRSAADCASLRPRVEDFLGRAPLDLEQERGTRGIALVVVLAGAAIVLATTFSGADWSSGAMGTQLVFEPRRVRVWVAKAVAVVLSTVMAAALLSAVFWGVLYAVARARGLPVPGATVTALLEQSGRGVVLVAAAALGAHALTMLLRSTVGTLGLLFGYAVAGEIVVASLPLDKVSQWSLANNVQAWISDGVRVYDESTCSGSAGARGGCDPTYLLSGAHGAAYLAVLLLVVVLVSPPAFRRRDLD</sequence>
<reference evidence="2 3" key="1">
    <citation type="submission" date="2023-07" db="EMBL/GenBank/DDBJ databases">
        <title>Sequencing the genomes of 1000 actinobacteria strains.</title>
        <authorList>
            <person name="Klenk H.-P."/>
        </authorList>
    </citation>
    <scope>NUCLEOTIDE SEQUENCE [LARGE SCALE GENOMIC DNA]</scope>
    <source>
        <strain evidence="2 3">DSM 19426</strain>
    </source>
</reference>
<keyword evidence="1" id="KW-0472">Membrane</keyword>
<evidence type="ECO:0008006" key="4">
    <source>
        <dbReference type="Google" id="ProtNLM"/>
    </source>
</evidence>
<feature type="transmembrane region" description="Helical" evidence="1">
    <location>
        <begin position="298"/>
        <end position="317"/>
    </location>
</feature>
<protein>
    <recommendedName>
        <fullName evidence="4">ABC transporter permease</fullName>
    </recommendedName>
</protein>
<dbReference type="Proteomes" id="UP001183648">
    <property type="component" value="Unassembled WGS sequence"/>
</dbReference>
<keyword evidence="1" id="KW-0812">Transmembrane</keyword>
<evidence type="ECO:0000313" key="3">
    <source>
        <dbReference type="Proteomes" id="UP001183648"/>
    </source>
</evidence>
<feature type="transmembrane region" description="Helical" evidence="1">
    <location>
        <begin position="230"/>
        <end position="249"/>
    </location>
</feature>
<accession>A0ABU2BPQ9</accession>
<keyword evidence="3" id="KW-1185">Reference proteome</keyword>